<dbReference type="InterPro" id="IPR013083">
    <property type="entry name" value="Znf_RING/FYVE/PHD"/>
</dbReference>
<dbReference type="Gene3D" id="3.30.40.10">
    <property type="entry name" value="Zinc/RING finger domain, C3HC4 (zinc finger)"/>
    <property type="match status" value="1"/>
</dbReference>
<comment type="caution">
    <text evidence="14">The sequence shown here is derived from an EMBL/GenBank/DDBJ whole genome shotgun (WGS) entry which is preliminary data.</text>
</comment>
<dbReference type="Pfam" id="PF12765">
    <property type="entry name" value="Cohesin_HEAT"/>
    <property type="match status" value="1"/>
</dbReference>
<dbReference type="InterPro" id="IPR011989">
    <property type="entry name" value="ARM-like"/>
</dbReference>
<evidence type="ECO:0000256" key="2">
    <source>
        <dbReference type="ARBA" id="ARBA00009252"/>
    </source>
</evidence>
<keyword evidence="5 10" id="KW-0863">Zinc-finger</keyword>
<dbReference type="SUPFAM" id="SSF52540">
    <property type="entry name" value="P-loop containing nucleoside triphosphate hydrolases"/>
    <property type="match status" value="1"/>
</dbReference>
<reference evidence="14 15" key="1">
    <citation type="journal article" date="2020" name="Nat. Food">
        <title>A phased Vanilla planifolia genome enables genetic improvement of flavour and production.</title>
        <authorList>
            <person name="Hasing T."/>
            <person name="Tang H."/>
            <person name="Brym M."/>
            <person name="Khazi F."/>
            <person name="Huang T."/>
            <person name="Chambers A.H."/>
        </authorList>
    </citation>
    <scope>NUCLEOTIDE SEQUENCE [LARGE SCALE GENOMIC DNA]</scope>
    <source>
        <tissue evidence="14">Leaf</tissue>
    </source>
</reference>
<proteinExistence type="inferred from homology"/>
<dbReference type="Gene3D" id="1.25.10.10">
    <property type="entry name" value="Leucine-rich Repeat Variant"/>
    <property type="match status" value="2"/>
</dbReference>
<evidence type="ECO:0000259" key="13">
    <source>
        <dbReference type="PROSITE" id="PS50089"/>
    </source>
</evidence>
<dbReference type="SUPFAM" id="SSF57903">
    <property type="entry name" value="FYVE/PHD zinc finger"/>
    <property type="match status" value="1"/>
</dbReference>
<dbReference type="Pfam" id="PF12830">
    <property type="entry name" value="Nipped-B_C"/>
    <property type="match status" value="1"/>
</dbReference>
<dbReference type="InterPro" id="IPR049730">
    <property type="entry name" value="SNF2/RAD54-like_C"/>
</dbReference>
<keyword evidence="9 11" id="KW-0131">Cell cycle</keyword>
<keyword evidence="6" id="KW-0378">Hydrolase</keyword>
<evidence type="ECO:0000256" key="10">
    <source>
        <dbReference type="PROSITE-ProRule" id="PRU00175"/>
    </source>
</evidence>
<dbReference type="GO" id="GO:0010468">
    <property type="term" value="P:regulation of gene expression"/>
    <property type="evidence" value="ECO:0007669"/>
    <property type="project" value="InterPro"/>
</dbReference>
<dbReference type="GO" id="GO:0140588">
    <property type="term" value="P:chromatin looping"/>
    <property type="evidence" value="ECO:0007669"/>
    <property type="project" value="InterPro"/>
</dbReference>
<dbReference type="SUPFAM" id="SSF57850">
    <property type="entry name" value="RING/U-box"/>
    <property type="match status" value="1"/>
</dbReference>
<organism evidence="14 15">
    <name type="scientific">Vanilla planifolia</name>
    <name type="common">Vanilla</name>
    <dbReference type="NCBI Taxonomy" id="51239"/>
    <lineage>
        <taxon>Eukaryota</taxon>
        <taxon>Viridiplantae</taxon>
        <taxon>Streptophyta</taxon>
        <taxon>Embryophyta</taxon>
        <taxon>Tracheophyta</taxon>
        <taxon>Spermatophyta</taxon>
        <taxon>Magnoliopsida</taxon>
        <taxon>Liliopsida</taxon>
        <taxon>Asparagales</taxon>
        <taxon>Orchidaceae</taxon>
        <taxon>Vanilloideae</taxon>
        <taxon>Vanilleae</taxon>
        <taxon>Vanilla</taxon>
    </lineage>
</organism>
<evidence type="ECO:0000313" key="14">
    <source>
        <dbReference type="EMBL" id="KAG0483857.1"/>
    </source>
</evidence>
<comment type="similarity">
    <text evidence="2 11">Belongs to the SCC2/Nipped-B family.</text>
</comment>
<feature type="compositionally biased region" description="Acidic residues" evidence="12">
    <location>
        <begin position="1669"/>
        <end position="1680"/>
    </location>
</feature>
<evidence type="ECO:0000256" key="12">
    <source>
        <dbReference type="SAM" id="MobiDB-lite"/>
    </source>
</evidence>
<feature type="region of interest" description="Disordered" evidence="12">
    <location>
        <begin position="1642"/>
        <end position="1680"/>
    </location>
</feature>
<evidence type="ECO:0000313" key="15">
    <source>
        <dbReference type="Proteomes" id="UP000639772"/>
    </source>
</evidence>
<dbReference type="GO" id="GO:0003682">
    <property type="term" value="F:chromatin binding"/>
    <property type="evidence" value="ECO:0007669"/>
    <property type="project" value="TreeGrafter"/>
</dbReference>
<dbReference type="PROSITE" id="PS50089">
    <property type="entry name" value="ZF_RING_2"/>
    <property type="match status" value="1"/>
</dbReference>
<dbReference type="PANTHER" id="PTHR21704:SF18">
    <property type="entry name" value="NIPPED-B-LIKE PROTEIN"/>
    <property type="match status" value="1"/>
</dbReference>
<dbReference type="CDD" id="cd23958">
    <property type="entry name" value="SCC2"/>
    <property type="match status" value="1"/>
</dbReference>
<dbReference type="GO" id="GO:1990414">
    <property type="term" value="P:replication-born double-strand break repair via sister chromatid exchange"/>
    <property type="evidence" value="ECO:0007669"/>
    <property type="project" value="TreeGrafter"/>
</dbReference>
<comment type="subcellular location">
    <subcellularLocation>
        <location evidence="1 11">Nucleus</location>
    </subcellularLocation>
</comment>
<keyword evidence="7" id="KW-0862">Zinc</keyword>
<dbReference type="EMBL" id="JADCNM010000005">
    <property type="protein sequence ID" value="KAG0483857.1"/>
    <property type="molecule type" value="Genomic_DNA"/>
</dbReference>
<dbReference type="GO" id="GO:0090694">
    <property type="term" value="C:Scc2-Scc4 cohesin loading complex"/>
    <property type="evidence" value="ECO:0007669"/>
    <property type="project" value="TreeGrafter"/>
</dbReference>
<dbReference type="GO" id="GO:0034087">
    <property type="term" value="P:establishment of mitotic sister chromatid cohesion"/>
    <property type="evidence" value="ECO:0007669"/>
    <property type="project" value="TreeGrafter"/>
</dbReference>
<keyword evidence="3" id="KW-0479">Metal-binding</keyword>
<gene>
    <name evidence="14" type="ORF">HPP92_011941</name>
</gene>
<dbReference type="GO" id="GO:0008270">
    <property type="term" value="F:zinc ion binding"/>
    <property type="evidence" value="ECO:0007669"/>
    <property type="project" value="UniProtKB-KW"/>
</dbReference>
<evidence type="ECO:0000256" key="7">
    <source>
        <dbReference type="ARBA" id="ARBA00022833"/>
    </source>
</evidence>
<dbReference type="InterPro" id="IPR016024">
    <property type="entry name" value="ARM-type_fold"/>
</dbReference>
<dbReference type="Gene3D" id="3.40.50.300">
    <property type="entry name" value="P-loop containing nucleotide triphosphate hydrolases"/>
    <property type="match status" value="1"/>
</dbReference>
<dbReference type="PROSITE" id="PS00518">
    <property type="entry name" value="ZF_RING_1"/>
    <property type="match status" value="1"/>
</dbReference>
<keyword evidence="4 11" id="KW-0677">Repeat</keyword>
<sequence length="2018" mass="225749">MELNQSIGYEKFCRLSNSIHSEIAPSLSLPSLPVSLGAADPALGLFDDASGHGVGGDRPDVLVHASTIASLLRECDVSYLNLNRGAKCSPCSSTDLSKLYHEVIGYNALAFECSSTGPFQAKRHQNTVEEQKPFIKNVLTTGQVHYEVGGIFLNQFDNNIVHDQIMSAGSTIQKVKKEIDSRSLSSGPGPPAHEDILGDLCEMFEDFCGKAEVPDDLGGVEGPSIPLADIKMLINELMSARAKKTLQLVPLETLFRIINVLDHQIQSGQGLSINEDENSSAEVLQVVLHALEATHAVLIIMTHQDMPKQLYKEEVIERIVDFSRFQIMEVMAACNPFYQSPHKTNENGEVDGDEEEDDVIDNGLVGKKRRNQRTISVKKSATNKVPAAVHAVAQKLCSILDLIKDLLSAVRLSDSCIFQLLKASISTFLVDNIQLLQLKSINLLCGVFASYPEQRDFLIDETLQLFPKLQFSKRSLRAYHLPDEEHKQIQMVTALLIQLAQCGANLPEAIKTASTFDAILSSSVDVKCPYKCLSVANTVSCALWTKVIERCTNTKSQDLSESKLILENLVMDLLTTLNLPEYPASASILQVLCVVLLQNAGLKSKDISARCLAVDILGVIAARLKRDSAARRREKFWILQDLITEDADASSEAKDSCCICFSGKGMKIVCQGCHKLFHADCLAASGEEMTAVDWLDVLHQILLNFLEESSPPDDTNLFARWFYLSLWHKDDALSVERVTYLIARLKMKVILRCSEGKQRMSRNWAKKICLVLGQNHSFSRGFDTILTHLLASLREGSSILRAKALRAVSAIVEADPEVLCDERVQAAVEGRFCDSAISVREAALELVGRYIASHPDVGLKYFEKVSERIKDTGVSVRKRAIKIIRDLCSSNSSFLGATNAFIEIISRVTDEESSVQDLVCKTFYELWFEEPSECQTEYVGDGSSVPLEVAIKTEQIVDMLRKMPNHHLLVNIIKRNLVLDFLPQSAKASGINAVSLASVRRRCELICKRLLERILQVEEGNGDEEDVYALPYVLVLHSFCLVDPTLCTPSTDPSQFIVTLQPYLKNQVNNKSLAQFLESTISIIDAVLPLLRKPPQNVIEELVQDLKHLITRHTFLTVVHTCIKCLCSLSKMSEKAASLVEQLFQSFFRHLNSPNFDNKQGIERFLFCIGILLRYGNEFMLTHNGQQPHIVKCLWLLKKYLLQEDFGLKVRALQALGYALIAKPEYMLNEDVGKILEGALGSDADPRIKMQAVQNLYEYLLDAETQLGNDTITDTSTHGPEYGKSSVPVAAGAGDTNICGGIIQLYWSVILERCLDVIDRVRESALKIVEIVLRQGLVHPMTCVPYLVALESDPLEINAKLAHQLLMNMNEKYPSFFECRLGDGLQMSFKFIQSIAKNLVTHNARANFDAVAIAHIKQGISRIYRLIRGNRNSRNKFIHSIVRKFESGHGIVPSVSFLQYCAEILATLPFTSLDEPLYLIYDINRIIQVRAGALEANLKMWSCFAQRNSVIVTDVNYEMNEGSALHYSSKQNDMSDIGCISVPSEENLQKFQADWHDSIALQLLLKLKRHLKIVYGLNDEKCQAFSLKEHPKAGESFCRQNVPFNSSDISTSSPTNYGEMLQKYQEFKAALKEDTMDYATYTSSIKRKAPRPTPRSSRKPTMVRGARGDDEDDDESDEDWVGVPRKLDFSGINSNGGRVTRQRVQMETNYLCHEDCKFKEVDFSKEELDFYLALEAESREQFKSQQKLPKDKKAELLSCIEAGLEICALCNDLPEDAVVSICGHVFCNQCICEYLLADDNICPSAKCRDKLSVTSVFSRDTLKRSLSEQDTSLWSVNFSADVGHSFKISQESQCSGSSKIRAVLDSTISLPVSTTQFESAEHNHKPLVNAAEASLGFFHTATDQRQNLPSLNFKQTEKAIVFSQWTRMLDLLEPVMLFFLIYGGTLQTEDQAIDRAHRIGQTRPVTVSRLTVRDTVEDRILALQEKKREMVSSAFGEDDSGRRQTRLTVEDMKYLFMV</sequence>
<keyword evidence="8 11" id="KW-0539">Nucleus</keyword>
<evidence type="ECO:0000256" key="1">
    <source>
        <dbReference type="ARBA" id="ARBA00004123"/>
    </source>
</evidence>
<dbReference type="PANTHER" id="PTHR21704">
    <property type="entry name" value="NIPPED-B-LIKE PROTEIN DELANGIN SCC2-RELATED"/>
    <property type="match status" value="1"/>
</dbReference>
<dbReference type="InterPro" id="IPR024986">
    <property type="entry name" value="Nipped-B_C"/>
</dbReference>
<evidence type="ECO:0000256" key="5">
    <source>
        <dbReference type="ARBA" id="ARBA00022771"/>
    </source>
</evidence>
<protein>
    <recommendedName>
        <fullName evidence="11">Sister chromatid cohesion protein</fullName>
    </recommendedName>
</protein>
<dbReference type="GO" id="GO:0016787">
    <property type="term" value="F:hydrolase activity"/>
    <property type="evidence" value="ECO:0007669"/>
    <property type="project" value="UniProtKB-KW"/>
</dbReference>
<name>A0A835RCL8_VANPL</name>
<dbReference type="InterPro" id="IPR027417">
    <property type="entry name" value="P-loop_NTPase"/>
</dbReference>
<dbReference type="GO" id="GO:0061775">
    <property type="term" value="F:cohesin loader activity"/>
    <property type="evidence" value="ECO:0007669"/>
    <property type="project" value="InterPro"/>
</dbReference>
<dbReference type="CDD" id="cd18793">
    <property type="entry name" value="SF2_C_SNF"/>
    <property type="match status" value="1"/>
</dbReference>
<dbReference type="InterPro" id="IPR017907">
    <property type="entry name" value="Znf_RING_CS"/>
</dbReference>
<evidence type="ECO:0000256" key="3">
    <source>
        <dbReference type="ARBA" id="ARBA00022723"/>
    </source>
</evidence>
<evidence type="ECO:0000256" key="4">
    <source>
        <dbReference type="ARBA" id="ARBA00022737"/>
    </source>
</evidence>
<dbReference type="SMART" id="SM00184">
    <property type="entry name" value="RING"/>
    <property type="match status" value="2"/>
</dbReference>
<evidence type="ECO:0000256" key="6">
    <source>
        <dbReference type="ARBA" id="ARBA00022801"/>
    </source>
</evidence>
<feature type="domain" description="RING-type" evidence="13">
    <location>
        <begin position="1767"/>
        <end position="1806"/>
    </location>
</feature>
<dbReference type="GO" id="GO:0071169">
    <property type="term" value="P:establishment of protein localization to chromatin"/>
    <property type="evidence" value="ECO:0007669"/>
    <property type="project" value="TreeGrafter"/>
</dbReference>
<dbReference type="InterPro" id="IPR001841">
    <property type="entry name" value="Znf_RING"/>
</dbReference>
<accession>A0A835RCL8</accession>
<dbReference type="InterPro" id="IPR011011">
    <property type="entry name" value="Znf_FYVE_PHD"/>
</dbReference>
<dbReference type="FunFam" id="1.25.10.10:FF:000697">
    <property type="entry name" value="Sister chromatid cohesion protein"/>
    <property type="match status" value="1"/>
</dbReference>
<dbReference type="Proteomes" id="UP000639772">
    <property type="component" value="Unassembled WGS sequence"/>
</dbReference>
<dbReference type="SUPFAM" id="SSF48371">
    <property type="entry name" value="ARM repeat"/>
    <property type="match status" value="1"/>
</dbReference>
<evidence type="ECO:0000256" key="9">
    <source>
        <dbReference type="ARBA" id="ARBA00023306"/>
    </source>
</evidence>
<evidence type="ECO:0000256" key="11">
    <source>
        <dbReference type="RuleBase" id="RU364107"/>
    </source>
</evidence>
<evidence type="ECO:0000256" key="8">
    <source>
        <dbReference type="ARBA" id="ARBA00023242"/>
    </source>
</evidence>
<dbReference type="InterPro" id="IPR033031">
    <property type="entry name" value="Scc2/Nipped-B"/>
</dbReference>
<dbReference type="InterPro" id="IPR026003">
    <property type="entry name" value="Cohesin_HEAT"/>
</dbReference>
<dbReference type="OrthoDB" id="418242at2759"/>